<dbReference type="GO" id="GO:0016887">
    <property type="term" value="F:ATP hydrolysis activity"/>
    <property type="evidence" value="ECO:0007669"/>
    <property type="project" value="InterPro"/>
</dbReference>
<dbReference type="GO" id="GO:0051301">
    <property type="term" value="P:cell division"/>
    <property type="evidence" value="ECO:0007669"/>
    <property type="project" value="UniProtKB-UniRule"/>
</dbReference>
<organism evidence="11 12">
    <name type="scientific">Anaerobacterium chartisolvens</name>
    <dbReference type="NCBI Taxonomy" id="1297424"/>
    <lineage>
        <taxon>Bacteria</taxon>
        <taxon>Bacillati</taxon>
        <taxon>Bacillota</taxon>
        <taxon>Clostridia</taxon>
        <taxon>Eubacteriales</taxon>
        <taxon>Oscillospiraceae</taxon>
        <taxon>Anaerobacterium</taxon>
    </lineage>
</organism>
<evidence type="ECO:0000256" key="4">
    <source>
        <dbReference type="ARBA" id="ARBA00022618"/>
    </source>
</evidence>
<dbReference type="PROSITE" id="PS50893">
    <property type="entry name" value="ABC_TRANSPORTER_2"/>
    <property type="match status" value="1"/>
</dbReference>
<dbReference type="PROSITE" id="PS00211">
    <property type="entry name" value="ABC_TRANSPORTER_1"/>
    <property type="match status" value="1"/>
</dbReference>
<dbReference type="Proteomes" id="UP000253034">
    <property type="component" value="Unassembled WGS sequence"/>
</dbReference>
<gene>
    <name evidence="9" type="primary">ftsE</name>
    <name evidence="11" type="ORF">DFR58_10586</name>
</gene>
<dbReference type="GO" id="GO:0005886">
    <property type="term" value="C:plasma membrane"/>
    <property type="evidence" value="ECO:0007669"/>
    <property type="project" value="UniProtKB-SubCell"/>
</dbReference>
<evidence type="ECO:0000256" key="2">
    <source>
        <dbReference type="ARBA" id="ARBA00020019"/>
    </source>
</evidence>
<evidence type="ECO:0000259" key="10">
    <source>
        <dbReference type="PROSITE" id="PS50893"/>
    </source>
</evidence>
<comment type="caution">
    <text evidence="11">The sequence shown here is derived from an EMBL/GenBank/DDBJ whole genome shotgun (WGS) entry which is preliminary data.</text>
</comment>
<name>A0A369BCZ7_9FIRM</name>
<comment type="subcellular location">
    <subcellularLocation>
        <location evidence="9">Cell membrane</location>
        <topology evidence="9">Peripheral membrane protein</topology>
        <orientation evidence="9">Cytoplasmic side</orientation>
    </subcellularLocation>
</comment>
<comment type="similarity">
    <text evidence="1 9">Belongs to the ABC transporter superfamily.</text>
</comment>
<dbReference type="Pfam" id="PF00005">
    <property type="entry name" value="ABC_tran"/>
    <property type="match status" value="1"/>
</dbReference>
<dbReference type="FunFam" id="3.40.50.300:FF:000056">
    <property type="entry name" value="Cell division ATP-binding protein FtsE"/>
    <property type="match status" value="1"/>
</dbReference>
<keyword evidence="12" id="KW-1185">Reference proteome</keyword>
<dbReference type="GO" id="GO:0022857">
    <property type="term" value="F:transmembrane transporter activity"/>
    <property type="evidence" value="ECO:0007669"/>
    <property type="project" value="TreeGrafter"/>
</dbReference>
<reference evidence="11 12" key="1">
    <citation type="submission" date="2018-07" db="EMBL/GenBank/DDBJ databases">
        <title>Genomic Encyclopedia of Type Strains, Phase IV (KMG-IV): sequencing the most valuable type-strain genomes for metagenomic binning, comparative biology and taxonomic classification.</title>
        <authorList>
            <person name="Goeker M."/>
        </authorList>
    </citation>
    <scope>NUCLEOTIDE SEQUENCE [LARGE SCALE GENOMIC DNA]</scope>
    <source>
        <strain evidence="11 12">DSM 27016</strain>
    </source>
</reference>
<dbReference type="PANTHER" id="PTHR24220">
    <property type="entry name" value="IMPORT ATP-BINDING PROTEIN"/>
    <property type="match status" value="1"/>
</dbReference>
<keyword evidence="4 9" id="KW-0132">Cell division</keyword>
<dbReference type="InterPro" id="IPR015854">
    <property type="entry name" value="ABC_transpr_LolD-like"/>
</dbReference>
<sequence>MYSKVVEVKNVTKRYPNGTVALKNVSVKINKGEFAFIIGSSGSGKSTLIKMILKEENPTEGDVFINGYEVSAMRRKDIPVLRRSLGIVFQDFRLLPGKTVYENVAFAMQIVEALPKEIRRQVPMALALVGISRKANAYPGQLSGGEQQRVALARALVNNPSLLVADEPTGNLDPENSWEIMRLLNEINQRGTTVVIATHEKYIVDAMRKRVVVLDKGILVRDQQKGLYGDEDKNYQIHN</sequence>
<dbReference type="InterPro" id="IPR003593">
    <property type="entry name" value="AAA+_ATPase"/>
</dbReference>
<comment type="subunit">
    <text evidence="9">Homodimer. Forms a membrane-associated complex with FtsX.</text>
</comment>
<dbReference type="InterPro" id="IPR027417">
    <property type="entry name" value="P-loop_NTPase"/>
</dbReference>
<keyword evidence="7 9" id="KW-0472">Membrane</keyword>
<dbReference type="SUPFAM" id="SSF52540">
    <property type="entry name" value="P-loop containing nucleoside triphosphate hydrolases"/>
    <property type="match status" value="1"/>
</dbReference>
<evidence type="ECO:0000313" key="12">
    <source>
        <dbReference type="Proteomes" id="UP000253034"/>
    </source>
</evidence>
<evidence type="ECO:0000256" key="3">
    <source>
        <dbReference type="ARBA" id="ARBA00022475"/>
    </source>
</evidence>
<dbReference type="PANTHER" id="PTHR24220:SF470">
    <property type="entry name" value="CELL DIVISION ATP-BINDING PROTEIN FTSE"/>
    <property type="match status" value="1"/>
</dbReference>
<dbReference type="InterPro" id="IPR003439">
    <property type="entry name" value="ABC_transporter-like_ATP-bd"/>
</dbReference>
<dbReference type="InterPro" id="IPR017871">
    <property type="entry name" value="ABC_transporter-like_CS"/>
</dbReference>
<dbReference type="EMBL" id="QPJT01000005">
    <property type="protein sequence ID" value="RCX18327.1"/>
    <property type="molecule type" value="Genomic_DNA"/>
</dbReference>
<dbReference type="Gene3D" id="3.40.50.300">
    <property type="entry name" value="P-loop containing nucleotide triphosphate hydrolases"/>
    <property type="match status" value="1"/>
</dbReference>
<evidence type="ECO:0000256" key="6">
    <source>
        <dbReference type="ARBA" id="ARBA00022840"/>
    </source>
</evidence>
<keyword evidence="6 9" id="KW-0067">ATP-binding</keyword>
<evidence type="ECO:0000256" key="7">
    <source>
        <dbReference type="ARBA" id="ARBA00023136"/>
    </source>
</evidence>
<keyword evidence="3 9" id="KW-1003">Cell membrane</keyword>
<dbReference type="GO" id="GO:0005524">
    <property type="term" value="F:ATP binding"/>
    <property type="evidence" value="ECO:0007669"/>
    <property type="project" value="UniProtKB-UniRule"/>
</dbReference>
<evidence type="ECO:0000256" key="9">
    <source>
        <dbReference type="RuleBase" id="RU365094"/>
    </source>
</evidence>
<evidence type="ECO:0000256" key="5">
    <source>
        <dbReference type="ARBA" id="ARBA00022741"/>
    </source>
</evidence>
<evidence type="ECO:0000256" key="1">
    <source>
        <dbReference type="ARBA" id="ARBA00005417"/>
    </source>
</evidence>
<protein>
    <recommendedName>
        <fullName evidence="2 9">Cell division ATP-binding protein FtsE</fullName>
    </recommendedName>
</protein>
<keyword evidence="8 9" id="KW-0131">Cell cycle</keyword>
<accession>A0A369BCZ7</accession>
<dbReference type="SMART" id="SM00382">
    <property type="entry name" value="AAA"/>
    <property type="match status" value="1"/>
</dbReference>
<dbReference type="NCBIfam" id="TIGR02673">
    <property type="entry name" value="FtsE"/>
    <property type="match status" value="1"/>
</dbReference>
<dbReference type="InterPro" id="IPR005286">
    <property type="entry name" value="Cell_div_FtsE"/>
</dbReference>
<proteinExistence type="inferred from homology"/>
<evidence type="ECO:0000313" key="11">
    <source>
        <dbReference type="EMBL" id="RCX18327.1"/>
    </source>
</evidence>
<keyword evidence="5 9" id="KW-0547">Nucleotide-binding</keyword>
<evidence type="ECO:0000256" key="8">
    <source>
        <dbReference type="ARBA" id="ARBA00023306"/>
    </source>
</evidence>
<comment type="function">
    <text evidence="9">Part of the ABC transporter FtsEX involved in cellular division.</text>
</comment>
<feature type="domain" description="ABC transporter" evidence="10">
    <location>
        <begin position="6"/>
        <end position="237"/>
    </location>
</feature>
<dbReference type="AlphaFoldDB" id="A0A369BCZ7"/>